<dbReference type="Pfam" id="PF13912">
    <property type="entry name" value="zf-C2H2_6"/>
    <property type="match status" value="1"/>
</dbReference>
<evidence type="ECO:0000313" key="3">
    <source>
        <dbReference type="Proteomes" id="UP000604825"/>
    </source>
</evidence>
<dbReference type="EMBL" id="CAJGYO010000010">
    <property type="protein sequence ID" value="CAD6255464.1"/>
    <property type="molecule type" value="Genomic_DNA"/>
</dbReference>
<keyword evidence="3" id="KW-1185">Reference proteome</keyword>
<sequence>MCGLGFSTGQALGGHMRRHRLGRADGMGFPSADVDLTQIIVHGRPATASTSLQLLNLFV</sequence>
<accession>A0A811QH36</accession>
<reference evidence="2" key="1">
    <citation type="submission" date="2020-10" db="EMBL/GenBank/DDBJ databases">
        <authorList>
            <person name="Han B."/>
            <person name="Lu T."/>
            <person name="Zhao Q."/>
            <person name="Huang X."/>
            <person name="Zhao Y."/>
        </authorList>
    </citation>
    <scope>NUCLEOTIDE SEQUENCE</scope>
</reference>
<comment type="caution">
    <text evidence="2">The sequence shown here is derived from an EMBL/GenBank/DDBJ whole genome shotgun (WGS) entry which is preliminary data.</text>
</comment>
<gene>
    <name evidence="2" type="ORF">NCGR_LOCUS39008</name>
</gene>
<name>A0A811QH36_9POAL</name>
<dbReference type="OrthoDB" id="693133at2759"/>
<dbReference type="Proteomes" id="UP000604825">
    <property type="component" value="Unassembled WGS sequence"/>
</dbReference>
<dbReference type="InterPro" id="IPR013087">
    <property type="entry name" value="Znf_C2H2_type"/>
</dbReference>
<evidence type="ECO:0000313" key="2">
    <source>
        <dbReference type="EMBL" id="CAD6255464.1"/>
    </source>
</evidence>
<organism evidence="2 3">
    <name type="scientific">Miscanthus lutarioriparius</name>
    <dbReference type="NCBI Taxonomy" id="422564"/>
    <lineage>
        <taxon>Eukaryota</taxon>
        <taxon>Viridiplantae</taxon>
        <taxon>Streptophyta</taxon>
        <taxon>Embryophyta</taxon>
        <taxon>Tracheophyta</taxon>
        <taxon>Spermatophyta</taxon>
        <taxon>Magnoliopsida</taxon>
        <taxon>Liliopsida</taxon>
        <taxon>Poales</taxon>
        <taxon>Poaceae</taxon>
        <taxon>PACMAD clade</taxon>
        <taxon>Panicoideae</taxon>
        <taxon>Andropogonodae</taxon>
        <taxon>Andropogoneae</taxon>
        <taxon>Saccharinae</taxon>
        <taxon>Miscanthus</taxon>
    </lineage>
</organism>
<evidence type="ECO:0000259" key="1">
    <source>
        <dbReference type="Pfam" id="PF13912"/>
    </source>
</evidence>
<proteinExistence type="predicted"/>
<protein>
    <recommendedName>
        <fullName evidence="1">C2H2-type domain-containing protein</fullName>
    </recommendedName>
</protein>
<feature type="domain" description="C2H2-type" evidence="1">
    <location>
        <begin position="2"/>
        <end position="20"/>
    </location>
</feature>
<dbReference type="AlphaFoldDB" id="A0A811QH36"/>